<gene>
    <name evidence="2" type="ORF">HNP25_003140</name>
</gene>
<proteinExistence type="predicted"/>
<evidence type="ECO:0000313" key="2">
    <source>
        <dbReference type="EMBL" id="MBB6004477.1"/>
    </source>
</evidence>
<reference evidence="2 3" key="1">
    <citation type="submission" date="2020-08" db="EMBL/GenBank/DDBJ databases">
        <title>Functional genomics of gut bacteria from endangered species of beetles.</title>
        <authorList>
            <person name="Carlos-Shanley C."/>
        </authorList>
    </citation>
    <scope>NUCLEOTIDE SEQUENCE [LARGE SCALE GENOMIC DNA]</scope>
    <source>
        <strain evidence="2 3">S00070</strain>
    </source>
</reference>
<dbReference type="AlphaFoldDB" id="A0A841EJX0"/>
<keyword evidence="3" id="KW-1185">Reference proteome</keyword>
<evidence type="ECO:0008006" key="4">
    <source>
        <dbReference type="Google" id="ProtNLM"/>
    </source>
</evidence>
<comment type="caution">
    <text evidence="2">The sequence shown here is derived from an EMBL/GenBank/DDBJ whole genome shotgun (WGS) entry which is preliminary data.</text>
</comment>
<name>A0A841EJX0_9BACT</name>
<keyword evidence="1" id="KW-0732">Signal</keyword>
<evidence type="ECO:0000256" key="1">
    <source>
        <dbReference type="SAM" id="SignalP"/>
    </source>
</evidence>
<dbReference type="EMBL" id="JACHKT010000024">
    <property type="protein sequence ID" value="MBB6004477.1"/>
    <property type="molecule type" value="Genomic_DNA"/>
</dbReference>
<dbReference type="RefSeq" id="WP_184135492.1">
    <property type="nucleotide sequence ID" value="NZ_JACHKT010000024.1"/>
</dbReference>
<feature type="chain" id="PRO_5032482713" description="Outer membrane protein beta-barrel domain-containing protein" evidence="1">
    <location>
        <begin position="23"/>
        <end position="158"/>
    </location>
</feature>
<sequence length="158" mass="17496">MKKLLFSAFILVLLGVSTSVKAQGQYKSALGIRLGNTNGITFKTFVNNKDAVEVIGSFRYDGFGLTGLYEVHGRAFNSRDFNWFIGGGGHVYVWGDKRPGFLDRNQTTVLGLDGILGLEAYARTIPLAVSLDWKPAINIINYSSFWADEIALSVRYTF</sequence>
<dbReference type="Proteomes" id="UP000524404">
    <property type="component" value="Unassembled WGS sequence"/>
</dbReference>
<feature type="signal peptide" evidence="1">
    <location>
        <begin position="1"/>
        <end position="22"/>
    </location>
</feature>
<organism evidence="2 3">
    <name type="scientific">Arcicella rosea</name>
    <dbReference type="NCBI Taxonomy" id="502909"/>
    <lineage>
        <taxon>Bacteria</taxon>
        <taxon>Pseudomonadati</taxon>
        <taxon>Bacteroidota</taxon>
        <taxon>Cytophagia</taxon>
        <taxon>Cytophagales</taxon>
        <taxon>Flectobacillaceae</taxon>
        <taxon>Arcicella</taxon>
    </lineage>
</organism>
<protein>
    <recommendedName>
        <fullName evidence="4">Outer membrane protein beta-barrel domain-containing protein</fullName>
    </recommendedName>
</protein>
<evidence type="ECO:0000313" key="3">
    <source>
        <dbReference type="Proteomes" id="UP000524404"/>
    </source>
</evidence>
<accession>A0A841EJX0</accession>